<proteinExistence type="predicted"/>
<dbReference type="Pfam" id="PF11845">
    <property type="entry name" value="Tll0287-like"/>
    <property type="match status" value="1"/>
</dbReference>
<dbReference type="EMBL" id="QGTJ01000004">
    <property type="protein sequence ID" value="PWV62381.1"/>
    <property type="molecule type" value="Genomic_DNA"/>
</dbReference>
<evidence type="ECO:0000313" key="3">
    <source>
        <dbReference type="EMBL" id="PWV62381.1"/>
    </source>
</evidence>
<dbReference type="SMART" id="SM00304">
    <property type="entry name" value="HAMP"/>
    <property type="match status" value="1"/>
</dbReference>
<organism evidence="3 4">
    <name type="scientific">Plasticicumulans acidivorans</name>
    <dbReference type="NCBI Taxonomy" id="886464"/>
    <lineage>
        <taxon>Bacteria</taxon>
        <taxon>Pseudomonadati</taxon>
        <taxon>Pseudomonadota</taxon>
        <taxon>Gammaproteobacteria</taxon>
        <taxon>Candidatus Competibacteraceae</taxon>
        <taxon>Plasticicumulans</taxon>
    </lineage>
</organism>
<dbReference type="Gene3D" id="6.10.340.10">
    <property type="match status" value="1"/>
</dbReference>
<keyword evidence="4" id="KW-1185">Reference proteome</keyword>
<dbReference type="SUPFAM" id="SSF158472">
    <property type="entry name" value="HAMP domain-like"/>
    <property type="match status" value="1"/>
</dbReference>
<evidence type="ECO:0000313" key="4">
    <source>
        <dbReference type="Proteomes" id="UP000246569"/>
    </source>
</evidence>
<evidence type="ECO:0000256" key="1">
    <source>
        <dbReference type="SAM" id="Phobius"/>
    </source>
</evidence>
<keyword evidence="3" id="KW-0418">Kinase</keyword>
<dbReference type="Pfam" id="PF00672">
    <property type="entry name" value="HAMP"/>
    <property type="match status" value="1"/>
</dbReference>
<dbReference type="Proteomes" id="UP000246569">
    <property type="component" value="Unassembled WGS sequence"/>
</dbReference>
<dbReference type="GO" id="GO:0016301">
    <property type="term" value="F:kinase activity"/>
    <property type="evidence" value="ECO:0007669"/>
    <property type="project" value="UniProtKB-KW"/>
</dbReference>
<feature type="domain" description="HAMP" evidence="2">
    <location>
        <begin position="233"/>
        <end position="286"/>
    </location>
</feature>
<dbReference type="GO" id="GO:0016020">
    <property type="term" value="C:membrane"/>
    <property type="evidence" value="ECO:0007669"/>
    <property type="project" value="InterPro"/>
</dbReference>
<keyword evidence="1" id="KW-0812">Transmembrane</keyword>
<keyword evidence="1" id="KW-1133">Transmembrane helix</keyword>
<keyword evidence="3" id="KW-0808">Transferase</keyword>
<gene>
    <name evidence="3" type="ORF">C7443_104176</name>
</gene>
<dbReference type="AlphaFoldDB" id="A0A317MVP7"/>
<feature type="transmembrane region" description="Helical" evidence="1">
    <location>
        <begin position="208"/>
        <end position="231"/>
    </location>
</feature>
<dbReference type="InterPro" id="IPR021796">
    <property type="entry name" value="Tll0287-like_dom"/>
</dbReference>
<dbReference type="PROSITE" id="PS50885">
    <property type="entry name" value="HAMP"/>
    <property type="match status" value="1"/>
</dbReference>
<keyword evidence="1" id="KW-0472">Membrane</keyword>
<reference evidence="3 4" key="1">
    <citation type="submission" date="2018-05" db="EMBL/GenBank/DDBJ databases">
        <title>Genomic Encyclopedia of Type Strains, Phase IV (KMG-IV): sequencing the most valuable type-strain genomes for metagenomic binning, comparative biology and taxonomic classification.</title>
        <authorList>
            <person name="Goeker M."/>
        </authorList>
    </citation>
    <scope>NUCLEOTIDE SEQUENCE [LARGE SCALE GENOMIC DNA]</scope>
    <source>
        <strain evidence="3 4">DSM 23606</strain>
    </source>
</reference>
<dbReference type="CDD" id="cd06225">
    <property type="entry name" value="HAMP"/>
    <property type="match status" value="1"/>
</dbReference>
<evidence type="ECO:0000259" key="2">
    <source>
        <dbReference type="PROSITE" id="PS50885"/>
    </source>
</evidence>
<sequence length="290" mass="32245">MGLRAKFNLVLTLAFALGIGLAAFLSHRIVNENAREEVLQNARIMVESALAIRGYTVKEIRPLLTLQLKRQFLPQSVSSYAAQQNFRALHERFPEYTYKEAALNPTNLNDRATDWEADIINEFRNNAERSELIVERDTPTGRVLTLARPIRITDAGCLVCHSTPDAAPATMRALYGDNNGFGWKLDETIGAQVVSVPMAVPLARANQIFQVFIGGLVAIFALLLVLLNILLHVTVIRRIGRIANMADRVSLGEEGVPELDASGRDEISRLATSFTRMRRSLDDAMKMLDT</sequence>
<dbReference type="InterPro" id="IPR003660">
    <property type="entry name" value="HAMP_dom"/>
</dbReference>
<dbReference type="RefSeq" id="WP_110018209.1">
    <property type="nucleotide sequence ID" value="NZ_QGTJ01000004.1"/>
</dbReference>
<dbReference type="OrthoDB" id="9797588at2"/>
<name>A0A317MVP7_9GAMM</name>
<protein>
    <submittedName>
        <fullName evidence="3">Protein-histidine pros-kinase</fullName>
    </submittedName>
</protein>
<dbReference type="GO" id="GO:0007165">
    <property type="term" value="P:signal transduction"/>
    <property type="evidence" value="ECO:0007669"/>
    <property type="project" value="InterPro"/>
</dbReference>
<comment type="caution">
    <text evidence="3">The sequence shown here is derived from an EMBL/GenBank/DDBJ whole genome shotgun (WGS) entry which is preliminary data.</text>
</comment>
<accession>A0A317MVP7</accession>